<dbReference type="Pfam" id="PF00534">
    <property type="entry name" value="Glycos_transf_1"/>
    <property type="match status" value="1"/>
</dbReference>
<keyword evidence="2" id="KW-0808">Transferase</keyword>
<dbReference type="InterPro" id="IPR050194">
    <property type="entry name" value="Glycosyltransferase_grp1"/>
</dbReference>
<dbReference type="AlphaFoldDB" id="A0A2T4UN36"/>
<evidence type="ECO:0000259" key="4">
    <source>
        <dbReference type="Pfam" id="PF13439"/>
    </source>
</evidence>
<dbReference type="Pfam" id="PF13439">
    <property type="entry name" value="Glyco_transf_4"/>
    <property type="match status" value="1"/>
</dbReference>
<dbReference type="EMBL" id="PYYB01000001">
    <property type="protein sequence ID" value="PTL60621.1"/>
    <property type="molecule type" value="Genomic_DNA"/>
</dbReference>
<evidence type="ECO:0000256" key="2">
    <source>
        <dbReference type="ARBA" id="ARBA00022679"/>
    </source>
</evidence>
<evidence type="ECO:0000313" key="5">
    <source>
        <dbReference type="EMBL" id="PTL60621.1"/>
    </source>
</evidence>
<evidence type="ECO:0008006" key="7">
    <source>
        <dbReference type="Google" id="ProtNLM"/>
    </source>
</evidence>
<dbReference type="Proteomes" id="UP000240739">
    <property type="component" value="Unassembled WGS sequence"/>
</dbReference>
<feature type="domain" description="Glycosyl transferase family 1" evidence="3">
    <location>
        <begin position="214"/>
        <end position="316"/>
    </location>
</feature>
<dbReference type="OrthoDB" id="5242526at2"/>
<dbReference type="Gene3D" id="3.40.50.2000">
    <property type="entry name" value="Glycogen Phosphorylase B"/>
    <property type="match status" value="2"/>
</dbReference>
<dbReference type="SUPFAM" id="SSF53756">
    <property type="entry name" value="UDP-Glycosyltransferase/glycogen phosphorylase"/>
    <property type="match status" value="1"/>
</dbReference>
<dbReference type="PANTHER" id="PTHR45947:SF3">
    <property type="entry name" value="SULFOQUINOVOSYL TRANSFERASE SQD2"/>
    <property type="match status" value="1"/>
</dbReference>
<dbReference type="InterPro" id="IPR028098">
    <property type="entry name" value="Glyco_trans_4-like_N"/>
</dbReference>
<dbReference type="GO" id="GO:1901137">
    <property type="term" value="P:carbohydrate derivative biosynthetic process"/>
    <property type="evidence" value="ECO:0007669"/>
    <property type="project" value="UniProtKB-ARBA"/>
</dbReference>
<protein>
    <recommendedName>
        <fullName evidence="7">Glycosyltransferase</fullName>
    </recommendedName>
</protein>
<dbReference type="InterPro" id="IPR001296">
    <property type="entry name" value="Glyco_trans_1"/>
</dbReference>
<accession>A0A2T4UN36</accession>
<name>A0A2T4UN36_9ACTN</name>
<dbReference type="RefSeq" id="WP_107569427.1">
    <property type="nucleotide sequence ID" value="NZ_PYYB01000001.1"/>
</dbReference>
<dbReference type="GO" id="GO:0016757">
    <property type="term" value="F:glycosyltransferase activity"/>
    <property type="evidence" value="ECO:0007669"/>
    <property type="project" value="UniProtKB-KW"/>
</dbReference>
<evidence type="ECO:0000259" key="3">
    <source>
        <dbReference type="Pfam" id="PF00534"/>
    </source>
</evidence>
<feature type="domain" description="Glycosyltransferase subfamily 4-like N-terminal" evidence="4">
    <location>
        <begin position="43"/>
        <end position="186"/>
    </location>
</feature>
<dbReference type="PANTHER" id="PTHR45947">
    <property type="entry name" value="SULFOQUINOVOSYL TRANSFERASE SQD2"/>
    <property type="match status" value="1"/>
</dbReference>
<comment type="caution">
    <text evidence="5">The sequence shown here is derived from an EMBL/GenBank/DDBJ whole genome shotgun (WGS) entry which is preliminary data.</text>
</comment>
<gene>
    <name evidence="5" type="ORF">C7Y72_13725</name>
</gene>
<proteinExistence type="predicted"/>
<organism evidence="5 6">
    <name type="scientific">Paraconexibacter algicola</name>
    <dbReference type="NCBI Taxonomy" id="2133960"/>
    <lineage>
        <taxon>Bacteria</taxon>
        <taxon>Bacillati</taxon>
        <taxon>Actinomycetota</taxon>
        <taxon>Thermoleophilia</taxon>
        <taxon>Solirubrobacterales</taxon>
        <taxon>Paraconexibacteraceae</taxon>
        <taxon>Paraconexibacter</taxon>
    </lineage>
</organism>
<evidence type="ECO:0000313" key="6">
    <source>
        <dbReference type="Proteomes" id="UP000240739"/>
    </source>
</evidence>
<reference evidence="5 6" key="1">
    <citation type="submission" date="2018-03" db="EMBL/GenBank/DDBJ databases">
        <title>Aquarubrobacter algicola gen. nov., sp. nov., a novel actinobacterium isolated from shallow eutrophic lake during the end of cyanobacterial harmful algal blooms.</title>
        <authorList>
            <person name="Chun S.J."/>
        </authorList>
    </citation>
    <scope>NUCLEOTIDE SEQUENCE [LARGE SCALE GENOMIC DNA]</scope>
    <source>
        <strain evidence="5 6">Seoho-28</strain>
    </source>
</reference>
<evidence type="ECO:0000256" key="1">
    <source>
        <dbReference type="ARBA" id="ARBA00022676"/>
    </source>
</evidence>
<keyword evidence="1" id="KW-0328">Glycosyltransferase</keyword>
<keyword evidence="6" id="KW-1185">Reference proteome</keyword>
<sequence length="389" mass="41872">MSPEAGRLLGGDHDEGPRRHLALVPDRPLRVVDVALWYGERSGGIRTYLDAKVAQLADHPDVEHHLITPGPAERHAGGRHELRAVRLATSNGYRIPLGGGGLRRTLRDLRPDVVLLHDPFWTPRGVSAVAHEVGALAVAVHHGSSELDAAGIPGPQSAYVPLFRAWLRRASREVDAIMSVVDTTADCGRPADVPLRLGLHDAFRPRPEVPRGDETVYVGRLAREKGVFALLEAAARSAEPWPLRFVGSGPARERLAARAARLRIAERVHFAPFVGDRDELARLYAGARCVVMPGEHETFGLVGIEAAASGARAVCCTTAPSGRLCGTLVHRYAPGDVDGLAAAIAAARAATPDHDASAALARRHAWPQVFAAELDTLRHLVRRPRVRAV</sequence>